<evidence type="ECO:0000259" key="8">
    <source>
        <dbReference type="PROSITE" id="PS51519"/>
    </source>
</evidence>
<evidence type="ECO:0000256" key="6">
    <source>
        <dbReference type="ARBA" id="ARBA00023242"/>
    </source>
</evidence>
<reference evidence="9" key="1">
    <citation type="journal article" date="2021" name="Nat. Commun.">
        <title>Genomic analyses provide insights into spinach domestication and the genetic basis of agronomic traits.</title>
        <authorList>
            <person name="Cai X."/>
            <person name="Sun X."/>
            <person name="Xu C."/>
            <person name="Sun H."/>
            <person name="Wang X."/>
            <person name="Ge C."/>
            <person name="Zhang Z."/>
            <person name="Wang Q."/>
            <person name="Fei Z."/>
            <person name="Jiao C."/>
            <person name="Wang Q."/>
        </authorList>
    </citation>
    <scope>NUCLEOTIDE SEQUENCE [LARGE SCALE GENOMIC DNA]</scope>
    <source>
        <strain evidence="9">cv. Varoflay</strain>
    </source>
</reference>
<dbReference type="InterPro" id="IPR044607">
    <property type="entry name" value="RKD-like"/>
</dbReference>
<dbReference type="PANTHER" id="PTHR46373:SF20">
    <property type="entry name" value="PROTEIN RKD1"/>
    <property type="match status" value="1"/>
</dbReference>
<proteinExistence type="predicted"/>
<keyword evidence="4" id="KW-0238">DNA-binding</keyword>
<protein>
    <submittedName>
        <fullName evidence="10">Protein RKD1-like</fullName>
    </submittedName>
</protein>
<comment type="function">
    <text evidence="1">Putative transcription factor.</text>
</comment>
<evidence type="ECO:0000256" key="3">
    <source>
        <dbReference type="ARBA" id="ARBA00023054"/>
    </source>
</evidence>
<feature type="domain" description="RWP-RK" evidence="8">
    <location>
        <begin position="91"/>
        <end position="175"/>
    </location>
</feature>
<dbReference type="PROSITE" id="PS51519">
    <property type="entry name" value="RWP_RK"/>
    <property type="match status" value="1"/>
</dbReference>
<keyword evidence="6" id="KW-0539">Nucleus</keyword>
<evidence type="ECO:0000256" key="1">
    <source>
        <dbReference type="ARBA" id="ARBA00004049"/>
    </source>
</evidence>
<reference evidence="10" key="2">
    <citation type="submission" date="2025-08" db="UniProtKB">
        <authorList>
            <consortium name="RefSeq"/>
        </authorList>
    </citation>
    <scope>IDENTIFICATION</scope>
    <source>
        <tissue evidence="10">Leaf</tissue>
    </source>
</reference>
<dbReference type="KEGG" id="soe:110798975"/>
<evidence type="ECO:0000256" key="4">
    <source>
        <dbReference type="ARBA" id="ARBA00023125"/>
    </source>
</evidence>
<dbReference type="GO" id="GO:0003700">
    <property type="term" value="F:DNA-binding transcription factor activity"/>
    <property type="evidence" value="ECO:0007669"/>
    <property type="project" value="InterPro"/>
</dbReference>
<feature type="compositionally biased region" description="Low complexity" evidence="7">
    <location>
        <begin position="230"/>
        <end position="240"/>
    </location>
</feature>
<dbReference type="OrthoDB" id="6270329at2759"/>
<evidence type="ECO:0000313" key="10">
    <source>
        <dbReference type="RefSeq" id="XP_021859864.1"/>
    </source>
</evidence>
<keyword evidence="9" id="KW-1185">Reference proteome</keyword>
<dbReference type="AlphaFoldDB" id="A0A9R0J4N1"/>
<dbReference type="RefSeq" id="XP_021859864.1">
    <property type="nucleotide sequence ID" value="XM_022004172.1"/>
</dbReference>
<feature type="region of interest" description="Disordered" evidence="7">
    <location>
        <begin position="225"/>
        <end position="260"/>
    </location>
</feature>
<evidence type="ECO:0000256" key="2">
    <source>
        <dbReference type="ARBA" id="ARBA00023015"/>
    </source>
</evidence>
<dbReference type="Pfam" id="PF02042">
    <property type="entry name" value="RWP-RK"/>
    <property type="match status" value="1"/>
</dbReference>
<accession>A0A9R0J4N1</accession>
<organism evidence="9 10">
    <name type="scientific">Spinacia oleracea</name>
    <name type="common">Spinach</name>
    <dbReference type="NCBI Taxonomy" id="3562"/>
    <lineage>
        <taxon>Eukaryota</taxon>
        <taxon>Viridiplantae</taxon>
        <taxon>Streptophyta</taxon>
        <taxon>Embryophyta</taxon>
        <taxon>Tracheophyta</taxon>
        <taxon>Spermatophyta</taxon>
        <taxon>Magnoliopsida</taxon>
        <taxon>eudicotyledons</taxon>
        <taxon>Gunneridae</taxon>
        <taxon>Pentapetalae</taxon>
        <taxon>Caryophyllales</taxon>
        <taxon>Chenopodiaceae</taxon>
        <taxon>Chenopodioideae</taxon>
        <taxon>Anserineae</taxon>
        <taxon>Spinacia</taxon>
    </lineage>
</organism>
<evidence type="ECO:0000256" key="7">
    <source>
        <dbReference type="SAM" id="MobiDB-lite"/>
    </source>
</evidence>
<keyword evidence="2" id="KW-0805">Transcription regulation</keyword>
<sequence>MSSIDATPLMECFPDDPSYPFYSSLDIMSTFTIPHVIQDTKTIYDGYGNGFEGLHDLELEKAPPLPPPLPPPLGLCHDDSNHQTREDLVENKNVFQEKENNNNVSKTLTKEIISQYFYMPITRAAKELNVGLTLLKKRCRELGIQRWPHRKLMSLQTLIRNVQEMEKEGGDKNEAKLREAIQILEQEKKLMEEMPDLQLETRTKRLRQACFKANYKKRKLINNMNNYDISPQSSSSASTSNDNANYEISKGNNDDYGDDDEDVMDVMNFPYFCS</sequence>
<dbReference type="InterPro" id="IPR003035">
    <property type="entry name" value="RWP-RK_dom"/>
</dbReference>
<dbReference type="GO" id="GO:0003677">
    <property type="term" value="F:DNA binding"/>
    <property type="evidence" value="ECO:0007669"/>
    <property type="project" value="UniProtKB-KW"/>
</dbReference>
<dbReference type="GeneID" id="110798975"/>
<dbReference type="Proteomes" id="UP000813463">
    <property type="component" value="Chromosome 5"/>
</dbReference>
<evidence type="ECO:0000256" key="5">
    <source>
        <dbReference type="ARBA" id="ARBA00023163"/>
    </source>
</evidence>
<evidence type="ECO:0000313" key="9">
    <source>
        <dbReference type="Proteomes" id="UP000813463"/>
    </source>
</evidence>
<dbReference type="PANTHER" id="PTHR46373">
    <property type="entry name" value="PROTEIN RKD4"/>
    <property type="match status" value="1"/>
</dbReference>
<keyword evidence="3" id="KW-0175">Coiled coil</keyword>
<keyword evidence="5" id="KW-0804">Transcription</keyword>
<name>A0A9R0J4N1_SPIOL</name>
<gene>
    <name evidence="10" type="primary">LOC110798975</name>
</gene>